<dbReference type="EMBL" id="JAUMVS010000067">
    <property type="protein sequence ID" value="MDO4841937.1"/>
    <property type="molecule type" value="Genomic_DNA"/>
</dbReference>
<reference evidence="10" key="1">
    <citation type="submission" date="2023-07" db="EMBL/GenBank/DDBJ databases">
        <title>Between Cages and Wild: Unraveling the Impact of Captivity on Animal Microbiomes and Antimicrobial Resistance.</title>
        <authorList>
            <person name="Schmartz G.P."/>
            <person name="Rehner J."/>
            <person name="Schuff M.J."/>
            <person name="Becker S.L."/>
            <person name="Kravczyk M."/>
            <person name="Gurevich A."/>
            <person name="Francke R."/>
            <person name="Mueller R."/>
            <person name="Keller V."/>
            <person name="Keller A."/>
        </authorList>
    </citation>
    <scope>NUCLEOTIDE SEQUENCE</scope>
    <source>
        <strain evidence="10">S12M_St_49</strain>
    </source>
</reference>
<dbReference type="PANTHER" id="PTHR11727:SF7">
    <property type="entry name" value="DIMETHYLADENOSINE TRANSFERASE-RELATED"/>
    <property type="match status" value="1"/>
</dbReference>
<accession>A0AA43RLZ3</accession>
<dbReference type="Proteomes" id="UP001168575">
    <property type="component" value="Unassembled WGS sequence"/>
</dbReference>
<evidence type="ECO:0000256" key="3">
    <source>
        <dbReference type="ARBA" id="ARBA00022603"/>
    </source>
</evidence>
<dbReference type="InterPro" id="IPR011530">
    <property type="entry name" value="rRNA_adenine_dimethylase"/>
</dbReference>
<feature type="binding site" evidence="7 8">
    <location>
        <position position="32"/>
    </location>
    <ligand>
        <name>S-adenosyl-L-methionine</name>
        <dbReference type="ChEBI" id="CHEBI:59789"/>
    </ligand>
</feature>
<feature type="binding site" evidence="7 8">
    <location>
        <position position="30"/>
    </location>
    <ligand>
        <name>S-adenosyl-L-methionine</name>
        <dbReference type="ChEBI" id="CHEBI:59789"/>
    </ligand>
</feature>
<dbReference type="NCBIfam" id="TIGR00755">
    <property type="entry name" value="ksgA"/>
    <property type="match status" value="1"/>
</dbReference>
<keyword evidence="2 7" id="KW-0698">rRNA processing</keyword>
<name>A0AA43RLZ3_9ACTN</name>
<dbReference type="Gene3D" id="1.10.8.100">
    <property type="entry name" value="Ribosomal RNA adenine dimethylase-like, domain 2"/>
    <property type="match status" value="1"/>
</dbReference>
<evidence type="ECO:0000256" key="6">
    <source>
        <dbReference type="ARBA" id="ARBA00022884"/>
    </source>
</evidence>
<keyword evidence="5 7" id="KW-0949">S-adenosyl-L-methionine</keyword>
<feature type="binding site" evidence="7 8">
    <location>
        <position position="104"/>
    </location>
    <ligand>
        <name>S-adenosyl-L-methionine</name>
        <dbReference type="ChEBI" id="CHEBI:59789"/>
    </ligand>
</feature>
<evidence type="ECO:0000313" key="10">
    <source>
        <dbReference type="EMBL" id="MDO4841937.1"/>
    </source>
</evidence>
<protein>
    <recommendedName>
        <fullName evidence="7">Ribosomal RNA small subunit methyltransferase A</fullName>
        <ecNumber evidence="7">2.1.1.182</ecNumber>
    </recommendedName>
    <alternativeName>
        <fullName evidence="7">16S rRNA (adenine(1518)-N(6)/adenine(1519)-N(6))-dimethyltransferase</fullName>
    </alternativeName>
    <alternativeName>
        <fullName evidence="7">16S rRNA dimethyladenosine transferase</fullName>
    </alternativeName>
    <alternativeName>
        <fullName evidence="7">16S rRNA dimethylase</fullName>
    </alternativeName>
    <alternativeName>
        <fullName evidence="7">S-adenosylmethionine-6-N', N'-adenosyl(rRNA) dimethyltransferase</fullName>
    </alternativeName>
</protein>
<keyword evidence="3 7" id="KW-0489">Methyltransferase</keyword>
<evidence type="ECO:0000259" key="9">
    <source>
        <dbReference type="SMART" id="SM00650"/>
    </source>
</evidence>
<evidence type="ECO:0000256" key="2">
    <source>
        <dbReference type="ARBA" id="ARBA00022552"/>
    </source>
</evidence>
<comment type="caution">
    <text evidence="10">The sequence shown here is derived from an EMBL/GenBank/DDBJ whole genome shotgun (WGS) entry which is preliminary data.</text>
</comment>
<comment type="catalytic activity">
    <reaction evidence="7">
        <text>adenosine(1518)/adenosine(1519) in 16S rRNA + 4 S-adenosyl-L-methionine = N(6)-dimethyladenosine(1518)/N(6)-dimethyladenosine(1519) in 16S rRNA + 4 S-adenosyl-L-homocysteine + 4 H(+)</text>
        <dbReference type="Rhea" id="RHEA:19609"/>
        <dbReference type="Rhea" id="RHEA-COMP:10232"/>
        <dbReference type="Rhea" id="RHEA-COMP:10233"/>
        <dbReference type="ChEBI" id="CHEBI:15378"/>
        <dbReference type="ChEBI" id="CHEBI:57856"/>
        <dbReference type="ChEBI" id="CHEBI:59789"/>
        <dbReference type="ChEBI" id="CHEBI:74411"/>
        <dbReference type="ChEBI" id="CHEBI:74493"/>
        <dbReference type="EC" id="2.1.1.182"/>
    </reaction>
</comment>
<feature type="binding site" evidence="7 8">
    <location>
        <position position="127"/>
    </location>
    <ligand>
        <name>S-adenosyl-L-methionine</name>
        <dbReference type="ChEBI" id="CHEBI:59789"/>
    </ligand>
</feature>
<dbReference type="Pfam" id="PF00398">
    <property type="entry name" value="RrnaAD"/>
    <property type="match status" value="1"/>
</dbReference>
<evidence type="ECO:0000256" key="1">
    <source>
        <dbReference type="ARBA" id="ARBA00022490"/>
    </source>
</evidence>
<sequence length="292" mass="32085">MSSSTLTNPTVASKMLAEHGIELSHALGQNFLINGSVVERTIALAEVNENDRVLEVGPGIGALTVPLLETGARVTSIEMDERLYDLIRENAAFAGDSFTLVEGDALDEKLLHSQQDTVFASNKLVANLPYGIAATLVLRYLQIMPALESVTVMVQKEVADRMMATVGTKNYGAYTVKLRLYADPAGSFFVGRNNFLPAPRVDSAIIKLTRHARHQDSDSAKILKNACIAADSAFCNRRKTIYNSMKSYFGKGKAESILKWLESCGVSPEIRGEKLEPETYFALGEQFDYFFD</sequence>
<keyword evidence="6 7" id="KW-0694">RNA-binding</keyword>
<comment type="similarity">
    <text evidence="7">Belongs to the class I-like SAM-binding methyltransferase superfamily. rRNA adenine N(6)-methyltransferase family. RsmA subfamily.</text>
</comment>
<organism evidence="10 11">
    <name type="scientific">Phoenicibacter congonensis</name>
    <dbReference type="NCBI Taxonomy" id="1944646"/>
    <lineage>
        <taxon>Bacteria</taxon>
        <taxon>Bacillati</taxon>
        <taxon>Actinomycetota</taxon>
        <taxon>Coriobacteriia</taxon>
        <taxon>Eggerthellales</taxon>
        <taxon>Eggerthellaceae</taxon>
        <taxon>Phoenicibacter</taxon>
    </lineage>
</organism>
<dbReference type="SMART" id="SM00650">
    <property type="entry name" value="rADc"/>
    <property type="match status" value="1"/>
</dbReference>
<feature type="domain" description="Ribosomal RNA adenine methylase transferase N-terminal" evidence="9">
    <location>
        <begin position="37"/>
        <end position="212"/>
    </location>
</feature>
<dbReference type="EC" id="2.1.1.182" evidence="7"/>
<dbReference type="InterPro" id="IPR020598">
    <property type="entry name" value="rRNA_Ade_methylase_Trfase_N"/>
</dbReference>
<feature type="binding site" evidence="7 8">
    <location>
        <position position="78"/>
    </location>
    <ligand>
        <name>S-adenosyl-L-methionine</name>
        <dbReference type="ChEBI" id="CHEBI:59789"/>
    </ligand>
</feature>
<dbReference type="SUPFAM" id="SSF53335">
    <property type="entry name" value="S-adenosyl-L-methionine-dependent methyltransferases"/>
    <property type="match status" value="1"/>
</dbReference>
<comment type="function">
    <text evidence="7">Specifically dimethylates two adjacent adenosines (A1518 and A1519) in the loop of a conserved hairpin near the 3'-end of 16S rRNA in the 30S particle. May play a critical role in biogenesis of 30S subunits.</text>
</comment>
<dbReference type="HAMAP" id="MF_00607">
    <property type="entry name" value="16SrRNA_methyltr_A"/>
    <property type="match status" value="1"/>
</dbReference>
<dbReference type="GO" id="GO:0052908">
    <property type="term" value="F:16S rRNA (adenine(1518)-N(6)/adenine(1519)-N(6))-dimethyltransferase activity"/>
    <property type="evidence" value="ECO:0007669"/>
    <property type="project" value="UniProtKB-EC"/>
</dbReference>
<gene>
    <name evidence="7 10" type="primary">rsmA</name>
    <name evidence="7" type="synonym">ksgA</name>
    <name evidence="10" type="ORF">Q3982_04590</name>
</gene>
<evidence type="ECO:0000256" key="4">
    <source>
        <dbReference type="ARBA" id="ARBA00022679"/>
    </source>
</evidence>
<dbReference type="InterPro" id="IPR029063">
    <property type="entry name" value="SAM-dependent_MTases_sf"/>
</dbReference>
<feature type="binding site" evidence="7 8">
    <location>
        <position position="57"/>
    </location>
    <ligand>
        <name>S-adenosyl-L-methionine</name>
        <dbReference type="ChEBI" id="CHEBI:59789"/>
    </ligand>
</feature>
<dbReference type="Gene3D" id="3.40.50.150">
    <property type="entry name" value="Vaccinia Virus protein VP39"/>
    <property type="match status" value="1"/>
</dbReference>
<evidence type="ECO:0000256" key="8">
    <source>
        <dbReference type="PROSITE-ProRule" id="PRU01026"/>
    </source>
</evidence>
<dbReference type="AlphaFoldDB" id="A0AA43RLZ3"/>
<evidence type="ECO:0000313" key="11">
    <source>
        <dbReference type="Proteomes" id="UP001168575"/>
    </source>
</evidence>
<comment type="subcellular location">
    <subcellularLocation>
        <location evidence="7">Cytoplasm</location>
    </subcellularLocation>
</comment>
<keyword evidence="11" id="KW-1185">Reference proteome</keyword>
<dbReference type="InterPro" id="IPR001737">
    <property type="entry name" value="KsgA/Erm"/>
</dbReference>
<evidence type="ECO:0000256" key="7">
    <source>
        <dbReference type="HAMAP-Rule" id="MF_00607"/>
    </source>
</evidence>
<keyword evidence="1 7" id="KW-0963">Cytoplasm</keyword>
<dbReference type="PROSITE" id="PS51689">
    <property type="entry name" value="SAM_RNA_A_N6_MT"/>
    <property type="match status" value="1"/>
</dbReference>
<dbReference type="PANTHER" id="PTHR11727">
    <property type="entry name" value="DIMETHYLADENOSINE TRANSFERASE"/>
    <property type="match status" value="1"/>
</dbReference>
<dbReference type="InterPro" id="IPR023165">
    <property type="entry name" value="rRNA_Ade_diMease-like_C"/>
</dbReference>
<proteinExistence type="inferred from homology"/>
<dbReference type="PROSITE" id="PS01131">
    <property type="entry name" value="RRNA_A_DIMETH"/>
    <property type="match status" value="1"/>
</dbReference>
<evidence type="ECO:0000256" key="5">
    <source>
        <dbReference type="ARBA" id="ARBA00022691"/>
    </source>
</evidence>
<dbReference type="CDD" id="cd02440">
    <property type="entry name" value="AdoMet_MTases"/>
    <property type="match status" value="1"/>
</dbReference>
<dbReference type="GO" id="GO:0003723">
    <property type="term" value="F:RNA binding"/>
    <property type="evidence" value="ECO:0007669"/>
    <property type="project" value="UniProtKB-UniRule"/>
</dbReference>
<dbReference type="InterPro" id="IPR020596">
    <property type="entry name" value="rRNA_Ade_Mease_Trfase_CS"/>
</dbReference>
<keyword evidence="4 7" id="KW-0808">Transferase</keyword>
<dbReference type="GO" id="GO:0005829">
    <property type="term" value="C:cytosol"/>
    <property type="evidence" value="ECO:0007669"/>
    <property type="project" value="TreeGrafter"/>
</dbReference>